<proteinExistence type="predicted"/>
<dbReference type="EMBL" id="LIAE01006680">
    <property type="protein sequence ID" value="PAV86309.1"/>
    <property type="molecule type" value="Genomic_DNA"/>
</dbReference>
<accession>A0A2A2LJG9</accession>
<name>A0A2A2LJG9_9BILA</name>
<dbReference type="PANTHER" id="PTHR45830:SF15">
    <property type="entry name" value="SERPENTINE RECEPTOR, CLASS I"/>
    <property type="match status" value="1"/>
</dbReference>
<protein>
    <recommendedName>
        <fullName evidence="4">G-protein coupled receptors family 1 profile domain-containing protein</fullName>
    </recommendedName>
</protein>
<organism evidence="2 3">
    <name type="scientific">Diploscapter pachys</name>
    <dbReference type="NCBI Taxonomy" id="2018661"/>
    <lineage>
        <taxon>Eukaryota</taxon>
        <taxon>Metazoa</taxon>
        <taxon>Ecdysozoa</taxon>
        <taxon>Nematoda</taxon>
        <taxon>Chromadorea</taxon>
        <taxon>Rhabditida</taxon>
        <taxon>Rhabditina</taxon>
        <taxon>Rhabditomorpha</taxon>
        <taxon>Rhabditoidea</taxon>
        <taxon>Rhabditidae</taxon>
        <taxon>Diploscapter</taxon>
    </lineage>
</organism>
<keyword evidence="1" id="KW-0472">Membrane</keyword>
<evidence type="ECO:0000313" key="3">
    <source>
        <dbReference type="Proteomes" id="UP000218231"/>
    </source>
</evidence>
<feature type="transmembrane region" description="Helical" evidence="1">
    <location>
        <begin position="203"/>
        <end position="228"/>
    </location>
</feature>
<feature type="transmembrane region" description="Helical" evidence="1">
    <location>
        <begin position="141"/>
        <end position="163"/>
    </location>
</feature>
<dbReference type="PANTHER" id="PTHR45830">
    <property type="entry name" value="SERPENTINE RECEPTOR, CLASS I"/>
    <property type="match status" value="1"/>
</dbReference>
<evidence type="ECO:0008006" key="4">
    <source>
        <dbReference type="Google" id="ProtNLM"/>
    </source>
</evidence>
<evidence type="ECO:0000313" key="2">
    <source>
        <dbReference type="EMBL" id="PAV86309.1"/>
    </source>
</evidence>
<keyword evidence="1" id="KW-1133">Transmembrane helix</keyword>
<evidence type="ECO:0000256" key="1">
    <source>
        <dbReference type="SAM" id="Phobius"/>
    </source>
</evidence>
<sequence length="264" mass="29532">MNQSYSSACNTAIPQYPKYILTEHVLSVLTTCVNIAAAYCLLYRSPSFIGQFRYVLLYHLLASTICDLFLSLGTIPVIMIPYITGYSIGVLQFVDPYYLAVMGFGLVGLVVSTIVLLFAYRHYQLLPSFHKHQLSKRNKRIGFVLLHAFIFLFSIPPIVTGLFDQNQMKNELASQIRSSGGCVPAELFQPYAYIGMVSPLPVLIISTVTTIVCLGICGYFVLSALFYLHTQIRHIEACFTSDDDHSIRLALVQITFVYVQLAGK</sequence>
<comment type="caution">
    <text evidence="2">The sequence shown here is derived from an EMBL/GenBank/DDBJ whole genome shotgun (WGS) entry which is preliminary data.</text>
</comment>
<reference evidence="2 3" key="1">
    <citation type="journal article" date="2017" name="Curr. Biol.">
        <title>Genome architecture and evolution of a unichromosomal asexual nematode.</title>
        <authorList>
            <person name="Fradin H."/>
            <person name="Zegar C."/>
            <person name="Gutwein M."/>
            <person name="Lucas J."/>
            <person name="Kovtun M."/>
            <person name="Corcoran D."/>
            <person name="Baugh L.R."/>
            <person name="Kiontke K."/>
            <person name="Gunsalus K."/>
            <person name="Fitch D.H."/>
            <person name="Piano F."/>
        </authorList>
    </citation>
    <scope>NUCLEOTIDE SEQUENCE [LARGE SCALE GENOMIC DNA]</scope>
    <source>
        <strain evidence="2">PF1309</strain>
    </source>
</reference>
<dbReference type="Pfam" id="PF10318">
    <property type="entry name" value="7TM_GPCR_Srh"/>
    <property type="match status" value="1"/>
</dbReference>
<dbReference type="InterPro" id="IPR019422">
    <property type="entry name" value="7TM_GPCR_serpentine_rcpt_Srh"/>
</dbReference>
<feature type="transmembrane region" description="Helical" evidence="1">
    <location>
        <begin position="55"/>
        <end position="84"/>
    </location>
</feature>
<dbReference type="STRING" id="2018661.A0A2A2LJG9"/>
<dbReference type="Proteomes" id="UP000218231">
    <property type="component" value="Unassembled WGS sequence"/>
</dbReference>
<feature type="transmembrane region" description="Helical" evidence="1">
    <location>
        <begin position="96"/>
        <end position="120"/>
    </location>
</feature>
<keyword evidence="3" id="KW-1185">Reference proteome</keyword>
<feature type="transmembrane region" description="Helical" evidence="1">
    <location>
        <begin position="24"/>
        <end position="43"/>
    </location>
</feature>
<dbReference type="AlphaFoldDB" id="A0A2A2LJG9"/>
<dbReference type="OrthoDB" id="5865150at2759"/>
<gene>
    <name evidence="2" type="ORF">WR25_14636</name>
</gene>
<keyword evidence="1" id="KW-0812">Transmembrane</keyword>